<keyword evidence="1" id="KW-0812">Transmembrane</keyword>
<evidence type="ECO:0000313" key="3">
    <source>
        <dbReference type="Proteomes" id="UP001165121"/>
    </source>
</evidence>
<name>A0A9W6TTF4_9STRA</name>
<reference evidence="2" key="1">
    <citation type="submission" date="2023-04" db="EMBL/GenBank/DDBJ databases">
        <title>Phytophthora fragariaefolia NBRC 109709.</title>
        <authorList>
            <person name="Ichikawa N."/>
            <person name="Sato H."/>
            <person name="Tonouchi N."/>
        </authorList>
    </citation>
    <scope>NUCLEOTIDE SEQUENCE</scope>
    <source>
        <strain evidence="2">NBRC 109709</strain>
    </source>
</reference>
<feature type="transmembrane region" description="Helical" evidence="1">
    <location>
        <begin position="71"/>
        <end position="93"/>
    </location>
</feature>
<keyword evidence="1" id="KW-0472">Membrane</keyword>
<feature type="transmembrane region" description="Helical" evidence="1">
    <location>
        <begin position="195"/>
        <end position="219"/>
    </location>
</feature>
<protein>
    <submittedName>
        <fullName evidence="2">Unnamed protein product</fullName>
    </submittedName>
</protein>
<organism evidence="2 3">
    <name type="scientific">Phytophthora fragariaefolia</name>
    <dbReference type="NCBI Taxonomy" id="1490495"/>
    <lineage>
        <taxon>Eukaryota</taxon>
        <taxon>Sar</taxon>
        <taxon>Stramenopiles</taxon>
        <taxon>Oomycota</taxon>
        <taxon>Peronosporomycetes</taxon>
        <taxon>Peronosporales</taxon>
        <taxon>Peronosporaceae</taxon>
        <taxon>Phytophthora</taxon>
    </lineage>
</organism>
<evidence type="ECO:0000313" key="2">
    <source>
        <dbReference type="EMBL" id="GMF21980.1"/>
    </source>
</evidence>
<dbReference type="Proteomes" id="UP001165121">
    <property type="component" value="Unassembled WGS sequence"/>
</dbReference>
<feature type="transmembrane region" description="Helical" evidence="1">
    <location>
        <begin position="154"/>
        <end position="175"/>
    </location>
</feature>
<keyword evidence="1" id="KW-1133">Transmembrane helix</keyword>
<keyword evidence="3" id="KW-1185">Reference proteome</keyword>
<proteinExistence type="predicted"/>
<dbReference type="OrthoDB" id="123265at2759"/>
<sequence>MVGPVYALVPARALPTVDLSKSVWGELLPAGIHTAIHRFLTKAHLPLLLANMAGMILNTVVTCVDAHVGQVLSLISLVLWLPLGLGAPSTLRYDVVRLVMGTFDFWFFSCTTKITTVMVLIYFWDLRFCRMIVDWIGFHNIGLIDGQVRGIRHFVIATVVGIPPIILLLVWVMLYRLDGCTSFSLMEHHNKHTQFNLSGVDVIGNGMVTLSLLMTKLVVRKRQSLDSQP</sequence>
<dbReference type="AlphaFoldDB" id="A0A9W6TTF4"/>
<feature type="transmembrane region" description="Helical" evidence="1">
    <location>
        <begin position="43"/>
        <end position="64"/>
    </location>
</feature>
<accession>A0A9W6TTF4</accession>
<comment type="caution">
    <text evidence="2">The sequence shown here is derived from an EMBL/GenBank/DDBJ whole genome shotgun (WGS) entry which is preliminary data.</text>
</comment>
<dbReference type="EMBL" id="BSXT01000242">
    <property type="protein sequence ID" value="GMF21980.1"/>
    <property type="molecule type" value="Genomic_DNA"/>
</dbReference>
<evidence type="ECO:0000256" key="1">
    <source>
        <dbReference type="SAM" id="Phobius"/>
    </source>
</evidence>
<feature type="transmembrane region" description="Helical" evidence="1">
    <location>
        <begin position="105"/>
        <end position="124"/>
    </location>
</feature>
<gene>
    <name evidence="2" type="ORF">Pfra01_000309800</name>
</gene>